<comment type="subcellular location">
    <subcellularLocation>
        <location evidence="1">Membrane</location>
        <topology evidence="1">Multi-pass membrane protein</topology>
    </subcellularLocation>
</comment>
<feature type="compositionally biased region" description="Basic and acidic residues" evidence="5">
    <location>
        <begin position="56"/>
        <end position="70"/>
    </location>
</feature>
<feature type="chain" id="PRO_5035273119" evidence="7">
    <location>
        <begin position="21"/>
        <end position="501"/>
    </location>
</feature>
<sequence length="501" mass="54903">MLLKHILLTTFLASFVVSEATTITTSGTFRLHTTDALESTTGEDQPTTITILRDPQETHSQEEDHDHEDHDHEEEEDHDHDHEEEEEGHDHNHEEFSVTGCHFHDKVQYCLDPDGVEGQMVPAPTDEKTAPTSYSGCHAHGEEIFCINDGQEVQFVTAGTTTADTTSSCGRNCHFHAGVEHCVDDDETTGSCERVDRDYNIKLRIGLLFVVLVTSALGVFGPMFLKSLFNLSMEGIIILMIKQFGTGVIISTALVHLMTHAALMWSNSCLTLHYEATGTALTMAGLFVAFIVEYVAHRLLIARANKQKQIQPEEPTKDDTIADFTSISSADQSLISIHGISSKGKLSVMIMECGIVFHSILIGVVLVVAGDSYFITLFIVIVFHQFFEGLALGSRITEMKNTSTLTRLIMGAIFALITPIGMAIGIGTLHTFNGNDPSTLIALGTLDSFSAGVLLWTGLIEMWSQDWMHGYLSNAPIIKTLLAMASLMGGMILMSVLGKWA</sequence>
<dbReference type="InterPro" id="IPR003689">
    <property type="entry name" value="ZIP"/>
</dbReference>
<accession>A0A8J5UQ54</accession>
<evidence type="ECO:0000256" key="3">
    <source>
        <dbReference type="ARBA" id="ARBA00022989"/>
    </source>
</evidence>
<feature type="transmembrane region" description="Helical" evidence="6">
    <location>
        <begin position="346"/>
        <end position="367"/>
    </location>
</feature>
<evidence type="ECO:0000256" key="4">
    <source>
        <dbReference type="ARBA" id="ARBA00023136"/>
    </source>
</evidence>
<dbReference type="Proteomes" id="UP000694255">
    <property type="component" value="Unassembled WGS sequence"/>
</dbReference>
<keyword evidence="7" id="KW-0732">Signal</keyword>
<feature type="compositionally biased region" description="Acidic residues" evidence="5">
    <location>
        <begin position="71"/>
        <end position="87"/>
    </location>
</feature>
<comment type="caution">
    <text evidence="8">The sequence shown here is derived from an EMBL/GenBank/DDBJ whole genome shotgun (WGS) entry which is preliminary data.</text>
</comment>
<evidence type="ECO:0000256" key="5">
    <source>
        <dbReference type="SAM" id="MobiDB-lite"/>
    </source>
</evidence>
<dbReference type="PANTHER" id="PTHR11040">
    <property type="entry name" value="ZINC/IRON TRANSPORTER"/>
    <property type="match status" value="1"/>
</dbReference>
<dbReference type="GO" id="GO:0005886">
    <property type="term" value="C:plasma membrane"/>
    <property type="evidence" value="ECO:0007669"/>
    <property type="project" value="TreeGrafter"/>
</dbReference>
<feature type="signal peptide" evidence="7">
    <location>
        <begin position="1"/>
        <end position="20"/>
    </location>
</feature>
<dbReference type="RefSeq" id="XP_049264733.1">
    <property type="nucleotide sequence ID" value="XM_049405674.1"/>
</dbReference>
<feature type="transmembrane region" description="Helical" evidence="6">
    <location>
        <begin position="237"/>
        <end position="258"/>
    </location>
</feature>
<dbReference type="GeneID" id="73468775"/>
<reference evidence="8 9" key="1">
    <citation type="journal article" date="2021" name="DNA Res.">
        <title>Genome analysis of Candida subhashii reveals its hybrid nature and dual mitochondrial genome conformations.</title>
        <authorList>
            <person name="Mixao V."/>
            <person name="Hegedusova E."/>
            <person name="Saus E."/>
            <person name="Pryszcz L.P."/>
            <person name="Cillingova A."/>
            <person name="Nosek J."/>
            <person name="Gabaldon T."/>
        </authorList>
    </citation>
    <scope>NUCLEOTIDE SEQUENCE [LARGE SCALE GENOMIC DNA]</scope>
    <source>
        <strain evidence="8 9">CBS 10753</strain>
    </source>
</reference>
<feature type="transmembrane region" description="Helical" evidence="6">
    <location>
        <begin position="440"/>
        <end position="460"/>
    </location>
</feature>
<gene>
    <name evidence="8" type="ORF">J8A68_001974</name>
</gene>
<evidence type="ECO:0000256" key="2">
    <source>
        <dbReference type="ARBA" id="ARBA00022692"/>
    </source>
</evidence>
<dbReference type="GO" id="GO:0005385">
    <property type="term" value="F:zinc ion transmembrane transporter activity"/>
    <property type="evidence" value="ECO:0007669"/>
    <property type="project" value="TreeGrafter"/>
</dbReference>
<feature type="region of interest" description="Disordered" evidence="5">
    <location>
        <begin position="56"/>
        <end position="93"/>
    </location>
</feature>
<feature type="transmembrane region" description="Helical" evidence="6">
    <location>
        <begin position="481"/>
        <end position="500"/>
    </location>
</feature>
<name>A0A8J5UQ54_9ASCO</name>
<feature type="transmembrane region" description="Helical" evidence="6">
    <location>
        <begin position="373"/>
        <end position="393"/>
    </location>
</feature>
<dbReference type="Pfam" id="PF02535">
    <property type="entry name" value="Zip"/>
    <property type="match status" value="1"/>
</dbReference>
<feature type="transmembrane region" description="Helical" evidence="6">
    <location>
        <begin position="278"/>
        <end position="296"/>
    </location>
</feature>
<evidence type="ECO:0000313" key="9">
    <source>
        <dbReference type="Proteomes" id="UP000694255"/>
    </source>
</evidence>
<evidence type="ECO:0000256" key="7">
    <source>
        <dbReference type="SAM" id="SignalP"/>
    </source>
</evidence>
<feature type="transmembrane region" description="Helical" evidence="6">
    <location>
        <begin position="405"/>
        <end position="428"/>
    </location>
</feature>
<dbReference type="PANTHER" id="PTHR11040:SF44">
    <property type="entry name" value="PROTEIN ZNTC-RELATED"/>
    <property type="match status" value="1"/>
</dbReference>
<keyword evidence="4 6" id="KW-0472">Membrane</keyword>
<evidence type="ECO:0000256" key="6">
    <source>
        <dbReference type="SAM" id="Phobius"/>
    </source>
</evidence>
<proteinExistence type="predicted"/>
<feature type="transmembrane region" description="Helical" evidence="6">
    <location>
        <begin position="205"/>
        <end position="225"/>
    </location>
</feature>
<keyword evidence="9" id="KW-1185">Reference proteome</keyword>
<organism evidence="8 9">
    <name type="scientific">[Candida] subhashii</name>
    <dbReference type="NCBI Taxonomy" id="561895"/>
    <lineage>
        <taxon>Eukaryota</taxon>
        <taxon>Fungi</taxon>
        <taxon>Dikarya</taxon>
        <taxon>Ascomycota</taxon>
        <taxon>Saccharomycotina</taxon>
        <taxon>Pichiomycetes</taxon>
        <taxon>Debaryomycetaceae</taxon>
        <taxon>Spathaspora</taxon>
    </lineage>
</organism>
<keyword evidence="3 6" id="KW-1133">Transmembrane helix</keyword>
<dbReference type="OrthoDB" id="448280at2759"/>
<dbReference type="AlphaFoldDB" id="A0A8J5UQ54"/>
<dbReference type="EMBL" id="JAGSYN010000080">
    <property type="protein sequence ID" value="KAG7664501.1"/>
    <property type="molecule type" value="Genomic_DNA"/>
</dbReference>
<evidence type="ECO:0000256" key="1">
    <source>
        <dbReference type="ARBA" id="ARBA00004141"/>
    </source>
</evidence>
<protein>
    <submittedName>
        <fullName evidence="8">ZRT1</fullName>
    </submittedName>
</protein>
<keyword evidence="2 6" id="KW-0812">Transmembrane</keyword>
<evidence type="ECO:0000313" key="8">
    <source>
        <dbReference type="EMBL" id="KAG7664501.1"/>
    </source>
</evidence>